<protein>
    <recommendedName>
        <fullName evidence="3">Patatin</fullName>
    </recommendedName>
</protein>
<name>W0RJR8_9BACT</name>
<sequence length="354" mass="38514">MPSSLTLRAGPDALALVRARGLRAEDVDVLPAASGGAKWLALAGLDTWLFGDFLRAPRTRPMHLIGSSIGSWRMACLAQRDPAAALARGHHAYVHEQRYSPKPSPSEVSAVLTRALDRLLGTTGVDEILTHPWARLHVLTAAARGLVASTRRLALSAGIALAAAGNLVSRRTLALQMRRVVFHSCGDETPFRHLADLPTTHVPLRRANLHAALLASGSIPLLMEGVHVPDAPAGVYWDGGVLDYHLDLDFGAGPGLVLYPHFYAHVVPGWFDKSLPWRRARGDNFRRALLVAPSDAFVASLPGGKIPDRRDFYTLSESERIRRWQTAVDMSAALGHELHDLVATGRIADFVRPW</sequence>
<organism evidence="1 2">
    <name type="scientific">Gemmatirosa kalamazoonensis</name>
    <dbReference type="NCBI Taxonomy" id="861299"/>
    <lineage>
        <taxon>Bacteria</taxon>
        <taxon>Pseudomonadati</taxon>
        <taxon>Gemmatimonadota</taxon>
        <taxon>Gemmatimonadia</taxon>
        <taxon>Gemmatimonadales</taxon>
        <taxon>Gemmatimonadaceae</taxon>
        <taxon>Gemmatirosa</taxon>
    </lineage>
</organism>
<evidence type="ECO:0008006" key="3">
    <source>
        <dbReference type="Google" id="ProtNLM"/>
    </source>
</evidence>
<reference evidence="1 2" key="1">
    <citation type="journal article" date="2014" name="Genome Announc.">
        <title>Genome Sequence and Methylome of Soil Bacterium Gemmatirosa kalamazoonensis KBS708T, a Member of the Rarely Cultivated Gemmatimonadetes Phylum.</title>
        <authorList>
            <person name="Debruyn J.M."/>
            <person name="Radosevich M."/>
            <person name="Wommack K.E."/>
            <person name="Polson S.W."/>
            <person name="Hauser L.J."/>
            <person name="Fawaz M.N."/>
            <person name="Korlach J."/>
            <person name="Tsai Y.C."/>
        </authorList>
    </citation>
    <scope>NUCLEOTIDE SEQUENCE [LARGE SCALE GENOMIC DNA]</scope>
    <source>
        <strain evidence="1 2">KBS708</strain>
    </source>
</reference>
<dbReference type="AlphaFoldDB" id="W0RJR8"/>
<evidence type="ECO:0000313" key="2">
    <source>
        <dbReference type="Proteomes" id="UP000019151"/>
    </source>
</evidence>
<dbReference type="KEGG" id="gba:J421_2121"/>
<dbReference type="HOGENOM" id="CLU_813289_0_0_0"/>
<dbReference type="STRING" id="861299.J421_2121"/>
<accession>W0RJR8</accession>
<evidence type="ECO:0000313" key="1">
    <source>
        <dbReference type="EMBL" id="AHG89658.1"/>
    </source>
</evidence>
<dbReference type="RefSeq" id="WP_025411149.1">
    <property type="nucleotide sequence ID" value="NZ_CP007128.1"/>
</dbReference>
<dbReference type="OrthoDB" id="8586159at2"/>
<dbReference type="InParanoid" id="W0RJR8"/>
<gene>
    <name evidence="1" type="ORF">J421_2121</name>
</gene>
<dbReference type="Proteomes" id="UP000019151">
    <property type="component" value="Chromosome"/>
</dbReference>
<dbReference type="PATRIC" id="fig|861299.3.peg.2160"/>
<dbReference type="InterPro" id="IPR016035">
    <property type="entry name" value="Acyl_Trfase/lysoPLipase"/>
</dbReference>
<dbReference type="SUPFAM" id="SSF52151">
    <property type="entry name" value="FabD/lysophospholipase-like"/>
    <property type="match status" value="1"/>
</dbReference>
<keyword evidence="2" id="KW-1185">Reference proteome</keyword>
<proteinExistence type="predicted"/>
<dbReference type="eggNOG" id="COG1752">
    <property type="taxonomic scope" value="Bacteria"/>
</dbReference>
<dbReference type="EMBL" id="CP007128">
    <property type="protein sequence ID" value="AHG89658.1"/>
    <property type="molecule type" value="Genomic_DNA"/>
</dbReference>